<gene>
    <name evidence="2" type="ORF">OAUR00152_LOCUS7320</name>
</gene>
<keyword evidence="1" id="KW-0732">Signal</keyword>
<evidence type="ECO:0000256" key="1">
    <source>
        <dbReference type="SAM" id="SignalP"/>
    </source>
</evidence>
<evidence type="ECO:0000313" key="2">
    <source>
        <dbReference type="EMBL" id="CAE2218277.1"/>
    </source>
</evidence>
<accession>A0A7S4I4E9</accession>
<sequence>MFRYNSLLLLSLVVETAGAFSPAVKPAHVSQPLDSDLLRSQLGAASSFYSLRDEHEILCPSTGDTRGFLCTIEPPSAGNVGDVGARSIANIPDVARHVGIAGSVAAGLQSQNWGQCYYLASEALLRRSSLPNAVPDSWLEDARAAGKCLIYAVNTASEKFSATSDVYVASPEDPCGDAWRLSVDYKVSHVNPSLFPSSVPVSPKIRLAGAALRQHQLR</sequence>
<protein>
    <submittedName>
        <fullName evidence="2">Uncharacterized protein</fullName>
    </submittedName>
</protein>
<reference evidence="2" key="1">
    <citation type="submission" date="2021-01" db="EMBL/GenBank/DDBJ databases">
        <authorList>
            <person name="Corre E."/>
            <person name="Pelletier E."/>
            <person name="Niang G."/>
            <person name="Scheremetjew M."/>
            <person name="Finn R."/>
            <person name="Kale V."/>
            <person name="Holt S."/>
            <person name="Cochrane G."/>
            <person name="Meng A."/>
            <person name="Brown T."/>
            <person name="Cohen L."/>
        </authorList>
    </citation>
    <scope>NUCLEOTIDE SEQUENCE</scope>
    <source>
        <strain evidence="2">Isolate 1302-5</strain>
    </source>
</reference>
<dbReference type="EMBL" id="HBKQ01010893">
    <property type="protein sequence ID" value="CAE2218277.1"/>
    <property type="molecule type" value="Transcribed_RNA"/>
</dbReference>
<proteinExistence type="predicted"/>
<feature type="signal peptide" evidence="1">
    <location>
        <begin position="1"/>
        <end position="19"/>
    </location>
</feature>
<feature type="chain" id="PRO_5030756689" evidence="1">
    <location>
        <begin position="20"/>
        <end position="218"/>
    </location>
</feature>
<name>A0A7S4I4E9_9STRA</name>
<dbReference type="AlphaFoldDB" id="A0A7S4I4E9"/>
<organism evidence="2">
    <name type="scientific">Odontella aurita</name>
    <dbReference type="NCBI Taxonomy" id="265563"/>
    <lineage>
        <taxon>Eukaryota</taxon>
        <taxon>Sar</taxon>
        <taxon>Stramenopiles</taxon>
        <taxon>Ochrophyta</taxon>
        <taxon>Bacillariophyta</taxon>
        <taxon>Mediophyceae</taxon>
        <taxon>Biddulphiophycidae</taxon>
        <taxon>Eupodiscales</taxon>
        <taxon>Odontellaceae</taxon>
        <taxon>Odontella</taxon>
    </lineage>
</organism>